<dbReference type="Gramene" id="Bo9g028000.1">
    <property type="protein sequence ID" value="Bo9g028000.1"/>
    <property type="gene ID" value="Bo9g028000"/>
</dbReference>
<reference evidence="3" key="2">
    <citation type="submission" date="2015-03" db="UniProtKB">
        <authorList>
            <consortium name="EnsemblPlants"/>
        </authorList>
    </citation>
    <scope>IDENTIFICATION</scope>
</reference>
<dbReference type="PANTHER" id="PTHR10334">
    <property type="entry name" value="CYSTEINE-RICH SECRETORY PROTEIN-RELATED"/>
    <property type="match status" value="1"/>
</dbReference>
<feature type="domain" description="SCP" evidence="2">
    <location>
        <begin position="30"/>
        <end position="136"/>
    </location>
</feature>
<dbReference type="Gene3D" id="3.40.33.10">
    <property type="entry name" value="CAP"/>
    <property type="match status" value="1"/>
</dbReference>
<feature type="signal peptide" evidence="1">
    <location>
        <begin position="1"/>
        <end position="20"/>
    </location>
</feature>
<dbReference type="eggNOG" id="KOG3017">
    <property type="taxonomic scope" value="Eukaryota"/>
</dbReference>
<dbReference type="SUPFAM" id="SSF55797">
    <property type="entry name" value="PR-1-like"/>
    <property type="match status" value="1"/>
</dbReference>
<protein>
    <recommendedName>
        <fullName evidence="2">SCP domain-containing protein</fullName>
    </recommendedName>
</protein>
<keyword evidence="1" id="KW-0732">Signal</keyword>
<dbReference type="EnsemblPlants" id="Bo9g028000.1">
    <property type="protein sequence ID" value="Bo9g028000.1"/>
    <property type="gene ID" value="Bo9g028000"/>
</dbReference>
<dbReference type="HOGENOM" id="CLU_1743087_0_0_1"/>
<dbReference type="Pfam" id="PF00188">
    <property type="entry name" value="CAP"/>
    <property type="match status" value="1"/>
</dbReference>
<organism evidence="3 4">
    <name type="scientific">Brassica oleracea var. oleracea</name>
    <dbReference type="NCBI Taxonomy" id="109376"/>
    <lineage>
        <taxon>Eukaryota</taxon>
        <taxon>Viridiplantae</taxon>
        <taxon>Streptophyta</taxon>
        <taxon>Embryophyta</taxon>
        <taxon>Tracheophyta</taxon>
        <taxon>Spermatophyta</taxon>
        <taxon>Magnoliopsida</taxon>
        <taxon>eudicotyledons</taxon>
        <taxon>Gunneridae</taxon>
        <taxon>Pentapetalae</taxon>
        <taxon>rosids</taxon>
        <taxon>malvids</taxon>
        <taxon>Brassicales</taxon>
        <taxon>Brassicaceae</taxon>
        <taxon>Brassiceae</taxon>
        <taxon>Brassica</taxon>
    </lineage>
</organism>
<evidence type="ECO:0000259" key="2">
    <source>
        <dbReference type="SMART" id="SM00198"/>
    </source>
</evidence>
<feature type="chain" id="PRO_5002260266" description="SCP domain-containing protein" evidence="1">
    <location>
        <begin position="21"/>
        <end position="150"/>
    </location>
</feature>
<dbReference type="InterPro" id="IPR014044">
    <property type="entry name" value="CAP_dom"/>
</dbReference>
<dbReference type="AlphaFoldDB" id="A0A0D3E3K4"/>
<evidence type="ECO:0000313" key="4">
    <source>
        <dbReference type="Proteomes" id="UP000032141"/>
    </source>
</evidence>
<reference evidence="3 4" key="1">
    <citation type="journal article" date="2014" name="Genome Biol.">
        <title>Transcriptome and methylome profiling reveals relics of genome dominance in the mesopolyploid Brassica oleracea.</title>
        <authorList>
            <person name="Parkin I.A."/>
            <person name="Koh C."/>
            <person name="Tang H."/>
            <person name="Robinson S.J."/>
            <person name="Kagale S."/>
            <person name="Clarke W.E."/>
            <person name="Town C.D."/>
            <person name="Nixon J."/>
            <person name="Krishnakumar V."/>
            <person name="Bidwell S.L."/>
            <person name="Denoeud F."/>
            <person name="Belcram H."/>
            <person name="Links M.G."/>
            <person name="Just J."/>
            <person name="Clarke C."/>
            <person name="Bender T."/>
            <person name="Huebert T."/>
            <person name="Mason A.S."/>
            <person name="Pires J.C."/>
            <person name="Barker G."/>
            <person name="Moore J."/>
            <person name="Walley P.G."/>
            <person name="Manoli S."/>
            <person name="Batley J."/>
            <person name="Edwards D."/>
            <person name="Nelson M.N."/>
            <person name="Wang X."/>
            <person name="Paterson A.H."/>
            <person name="King G."/>
            <person name="Bancroft I."/>
            <person name="Chalhoub B."/>
            <person name="Sharpe A.G."/>
        </authorList>
    </citation>
    <scope>NUCLEOTIDE SEQUENCE</scope>
    <source>
        <strain evidence="3 4">cv. TO1000</strain>
    </source>
</reference>
<dbReference type="Proteomes" id="UP000032141">
    <property type="component" value="Chromosome C9"/>
</dbReference>
<accession>A0A0D3E3K4</accession>
<keyword evidence="4" id="KW-1185">Reference proteome</keyword>
<evidence type="ECO:0000256" key="1">
    <source>
        <dbReference type="SAM" id="SignalP"/>
    </source>
</evidence>
<name>A0A0D3E3K4_BRAOL</name>
<dbReference type="STRING" id="109376.A0A0D3E3K4"/>
<proteinExistence type="predicted"/>
<sequence length="150" mass="16590">MFSFVVVLTLLCAFLTHAYGLPSVKPIDDVQPEKTVQAHNEIRAAVKVAPLVWNETLAVYAQNYANKLSKTGKCAHTDMKHSDGPYGENIAIGWVQPKDQMSGPIAAMFWLTEKPNYDYATNKCKDVGTILAAKFGLQARPCMLKCVEEL</sequence>
<dbReference type="SMART" id="SM00198">
    <property type="entry name" value="SCP"/>
    <property type="match status" value="1"/>
</dbReference>
<evidence type="ECO:0000313" key="3">
    <source>
        <dbReference type="EnsemblPlants" id="Bo9g028000.1"/>
    </source>
</evidence>
<dbReference type="InterPro" id="IPR035940">
    <property type="entry name" value="CAP_sf"/>
</dbReference>
<dbReference type="InterPro" id="IPR001283">
    <property type="entry name" value="CRISP-related"/>
</dbReference>